<proteinExistence type="predicted"/>
<dbReference type="AlphaFoldDB" id="A0A370P4B4"/>
<organism evidence="1 2">
    <name type="scientific">Aspergillus phoenicis ATCC 13157</name>
    <dbReference type="NCBI Taxonomy" id="1353007"/>
    <lineage>
        <taxon>Eukaryota</taxon>
        <taxon>Fungi</taxon>
        <taxon>Dikarya</taxon>
        <taxon>Ascomycota</taxon>
        <taxon>Pezizomycotina</taxon>
        <taxon>Eurotiomycetes</taxon>
        <taxon>Eurotiomycetidae</taxon>
        <taxon>Eurotiales</taxon>
        <taxon>Aspergillaceae</taxon>
        <taxon>Aspergillus</taxon>
    </lineage>
</organism>
<dbReference type="Proteomes" id="UP000254937">
    <property type="component" value="Unassembled WGS sequence"/>
</dbReference>
<name>A0A370P4B4_ASPPH</name>
<reference evidence="1 2" key="1">
    <citation type="submission" date="2018-07" db="EMBL/GenBank/DDBJ databases">
        <title>Section-level genome sequencing of Aspergillus section Nigri to investigate inter- and intra-species variation.</title>
        <authorList>
            <consortium name="DOE Joint Genome Institute"/>
            <person name="Vesth T.C."/>
            <person name="Nybo J.L."/>
            <person name="Theobald S."/>
            <person name="Frisvad J.C."/>
            <person name="Larsen T.O."/>
            <person name="Nielsen K.F."/>
            <person name="Hoof J.B."/>
            <person name="Brandl J."/>
            <person name="Salamov A."/>
            <person name="Riley R."/>
            <person name="Gladden J.M."/>
            <person name="Phatale P."/>
            <person name="Nielsen M.T."/>
            <person name="Lyhne E.K."/>
            <person name="Kogle M.E."/>
            <person name="Strasser K."/>
            <person name="McDonnell E."/>
            <person name="Barry K."/>
            <person name="Clum A."/>
            <person name="Chen C."/>
            <person name="Nolan M."/>
            <person name="Sandor L."/>
            <person name="Kuo A."/>
            <person name="Lipzen A."/>
            <person name="Hainaut M."/>
            <person name="Drula E."/>
            <person name="Tsang A."/>
            <person name="Magnuson J.K."/>
            <person name="Henrissat B."/>
            <person name="Wiebenga A."/>
            <person name="Simmons B.A."/>
            <person name="Makela M.R."/>
            <person name="De vries R.P."/>
            <person name="Grigoriev I.V."/>
            <person name="Mortensen U.H."/>
            <person name="Baker S.E."/>
            <person name="Andersen M.R."/>
        </authorList>
    </citation>
    <scope>NUCLEOTIDE SEQUENCE [LARGE SCALE GENOMIC DNA]</scope>
    <source>
        <strain evidence="1 2">ATCC 13157</strain>
    </source>
</reference>
<gene>
    <name evidence="1" type="ORF">M752DRAFT_111479</name>
</gene>
<evidence type="ECO:0000313" key="1">
    <source>
        <dbReference type="EMBL" id="RDK36705.1"/>
    </source>
</evidence>
<keyword evidence="2" id="KW-1185">Reference proteome</keyword>
<dbReference type="EMBL" id="KZ851877">
    <property type="protein sequence ID" value="RDK36705.1"/>
    <property type="molecule type" value="Genomic_DNA"/>
</dbReference>
<evidence type="ECO:0000313" key="2">
    <source>
        <dbReference type="Proteomes" id="UP000254937"/>
    </source>
</evidence>
<protein>
    <submittedName>
        <fullName evidence="1">Uncharacterized protein</fullName>
    </submittedName>
</protein>
<sequence length="104" mass="11611">MWAGGSLDPSKSKRKTCLRLVSFSPTSLRLIALVIRQDETWLRMTMVHAFVHPISHCEGTNTSSCAVCLPGTEKSHWRSGYADSNPEFPQTVSVILFLSFRPCV</sequence>
<accession>A0A370P4B4</accession>